<keyword evidence="8" id="KW-0472">Membrane</keyword>
<evidence type="ECO:0000256" key="7">
    <source>
        <dbReference type="ARBA" id="ARBA00022989"/>
    </source>
</evidence>
<evidence type="ECO:0000256" key="1">
    <source>
        <dbReference type="ARBA" id="ARBA00004389"/>
    </source>
</evidence>
<keyword evidence="6" id="KW-0256">Endoplasmic reticulum</keyword>
<comment type="caution">
    <text evidence="9">The sequence shown here is derived from an EMBL/GenBank/DDBJ whole genome shotgun (WGS) entry which is preliminary data.</text>
</comment>
<evidence type="ECO:0000256" key="5">
    <source>
        <dbReference type="ARBA" id="ARBA00022692"/>
    </source>
</evidence>
<evidence type="ECO:0000256" key="6">
    <source>
        <dbReference type="ARBA" id="ARBA00022824"/>
    </source>
</evidence>
<evidence type="ECO:0000313" key="9">
    <source>
        <dbReference type="EMBL" id="KAK8943083.1"/>
    </source>
</evidence>
<keyword evidence="7" id="KW-1133">Transmembrane helix</keyword>
<dbReference type="InterPro" id="IPR026051">
    <property type="entry name" value="ALG1-like"/>
</dbReference>
<dbReference type="EMBL" id="JBBWWQ010000007">
    <property type="protein sequence ID" value="KAK8943083.1"/>
    <property type="molecule type" value="Genomic_DNA"/>
</dbReference>
<organism evidence="9 10">
    <name type="scientific">Platanthera zijinensis</name>
    <dbReference type="NCBI Taxonomy" id="2320716"/>
    <lineage>
        <taxon>Eukaryota</taxon>
        <taxon>Viridiplantae</taxon>
        <taxon>Streptophyta</taxon>
        <taxon>Embryophyta</taxon>
        <taxon>Tracheophyta</taxon>
        <taxon>Spermatophyta</taxon>
        <taxon>Magnoliopsida</taxon>
        <taxon>Liliopsida</taxon>
        <taxon>Asparagales</taxon>
        <taxon>Orchidaceae</taxon>
        <taxon>Orchidoideae</taxon>
        <taxon>Orchideae</taxon>
        <taxon>Orchidinae</taxon>
        <taxon>Platanthera</taxon>
    </lineage>
</organism>
<comment type="pathway">
    <text evidence="2">Protein modification; protein glycosylation.</text>
</comment>
<protein>
    <submittedName>
        <fullName evidence="9">Uncharacterized protein</fullName>
    </submittedName>
</protein>
<name>A0AAP0BMB2_9ASPA</name>
<sequence length="53" mass="6204">MFYPVSRMLISSSEGKGPERKKYEEQIKKLKLRSVAFQTMWLPAEDYPLLLGI</sequence>
<dbReference type="GO" id="GO:0005789">
    <property type="term" value="C:endoplasmic reticulum membrane"/>
    <property type="evidence" value="ECO:0007669"/>
    <property type="project" value="UniProtKB-SubCell"/>
</dbReference>
<evidence type="ECO:0000313" key="10">
    <source>
        <dbReference type="Proteomes" id="UP001418222"/>
    </source>
</evidence>
<comment type="subcellular location">
    <subcellularLocation>
        <location evidence="1">Endoplasmic reticulum membrane</location>
        <topology evidence="1">Single-pass membrane protein</topology>
    </subcellularLocation>
</comment>
<accession>A0AAP0BMB2</accession>
<evidence type="ECO:0000256" key="8">
    <source>
        <dbReference type="ARBA" id="ARBA00023136"/>
    </source>
</evidence>
<dbReference type="PANTHER" id="PTHR13036">
    <property type="entry name" value="BETA1,4 MANNOSYLTRANSFERASE"/>
    <property type="match status" value="1"/>
</dbReference>
<dbReference type="GO" id="GO:0000030">
    <property type="term" value="F:mannosyltransferase activity"/>
    <property type="evidence" value="ECO:0007669"/>
    <property type="project" value="InterPro"/>
</dbReference>
<keyword evidence="3" id="KW-0328">Glycosyltransferase</keyword>
<reference evidence="9 10" key="1">
    <citation type="journal article" date="2022" name="Nat. Plants">
        <title>Genomes of leafy and leafless Platanthera orchids illuminate the evolution of mycoheterotrophy.</title>
        <authorList>
            <person name="Li M.H."/>
            <person name="Liu K.W."/>
            <person name="Li Z."/>
            <person name="Lu H.C."/>
            <person name="Ye Q.L."/>
            <person name="Zhang D."/>
            <person name="Wang J.Y."/>
            <person name="Li Y.F."/>
            <person name="Zhong Z.M."/>
            <person name="Liu X."/>
            <person name="Yu X."/>
            <person name="Liu D.K."/>
            <person name="Tu X.D."/>
            <person name="Liu B."/>
            <person name="Hao Y."/>
            <person name="Liao X.Y."/>
            <person name="Jiang Y.T."/>
            <person name="Sun W.H."/>
            <person name="Chen J."/>
            <person name="Chen Y.Q."/>
            <person name="Ai Y."/>
            <person name="Zhai J.W."/>
            <person name="Wu S.S."/>
            <person name="Zhou Z."/>
            <person name="Hsiao Y.Y."/>
            <person name="Wu W.L."/>
            <person name="Chen Y.Y."/>
            <person name="Lin Y.F."/>
            <person name="Hsu J.L."/>
            <person name="Li C.Y."/>
            <person name="Wang Z.W."/>
            <person name="Zhao X."/>
            <person name="Zhong W.Y."/>
            <person name="Ma X.K."/>
            <person name="Ma L."/>
            <person name="Huang J."/>
            <person name="Chen G.Z."/>
            <person name="Huang M.Z."/>
            <person name="Huang L."/>
            <person name="Peng D.H."/>
            <person name="Luo Y.B."/>
            <person name="Zou S.Q."/>
            <person name="Chen S.P."/>
            <person name="Lan S."/>
            <person name="Tsai W.C."/>
            <person name="Van de Peer Y."/>
            <person name="Liu Z.J."/>
        </authorList>
    </citation>
    <scope>NUCLEOTIDE SEQUENCE [LARGE SCALE GENOMIC DNA]</scope>
    <source>
        <strain evidence="9">Lor287</strain>
    </source>
</reference>
<dbReference type="PANTHER" id="PTHR13036:SF0">
    <property type="entry name" value="CHITOBIOSYLDIPHOSPHODOLICHOL BETA-MANNOSYLTRANSFERASE"/>
    <property type="match status" value="1"/>
</dbReference>
<evidence type="ECO:0000256" key="2">
    <source>
        <dbReference type="ARBA" id="ARBA00004922"/>
    </source>
</evidence>
<evidence type="ECO:0000256" key="4">
    <source>
        <dbReference type="ARBA" id="ARBA00022679"/>
    </source>
</evidence>
<keyword evidence="10" id="KW-1185">Reference proteome</keyword>
<keyword evidence="5" id="KW-0812">Transmembrane</keyword>
<evidence type="ECO:0000256" key="3">
    <source>
        <dbReference type="ARBA" id="ARBA00022676"/>
    </source>
</evidence>
<keyword evidence="4" id="KW-0808">Transferase</keyword>
<dbReference type="Proteomes" id="UP001418222">
    <property type="component" value="Unassembled WGS sequence"/>
</dbReference>
<gene>
    <name evidence="9" type="ORF">KSP39_PZI009584</name>
</gene>
<dbReference type="AlphaFoldDB" id="A0AAP0BMB2"/>
<proteinExistence type="predicted"/>